<dbReference type="GO" id="GO:0055130">
    <property type="term" value="P:D-alanine catabolic process"/>
    <property type="evidence" value="ECO:0007669"/>
    <property type="project" value="TreeGrafter"/>
</dbReference>
<accession>A0A1W6NZQ3</accession>
<dbReference type="EC" id="1.4.99.-" evidence="7"/>
<dbReference type="EMBL" id="CP019937">
    <property type="protein sequence ID" value="ARO14684.1"/>
    <property type="molecule type" value="Genomic_DNA"/>
</dbReference>
<feature type="binding site" evidence="7">
    <location>
        <begin position="3"/>
        <end position="17"/>
    </location>
    <ligand>
        <name>FAD</name>
        <dbReference type="ChEBI" id="CHEBI:57692"/>
    </ligand>
</feature>
<dbReference type="GO" id="GO:0008718">
    <property type="term" value="F:D-amino-acid dehydrogenase activity"/>
    <property type="evidence" value="ECO:0007669"/>
    <property type="project" value="UniProtKB-UniRule"/>
</dbReference>
<keyword evidence="3 7" id="KW-0285">Flavoprotein</keyword>
<keyword evidence="5 7" id="KW-0560">Oxidoreductase</keyword>
<dbReference type="FunFam" id="3.50.50.60:FF:000020">
    <property type="entry name" value="D-amino acid dehydrogenase"/>
    <property type="match status" value="1"/>
</dbReference>
<comment type="catalytic activity">
    <reaction evidence="6 7">
        <text>a D-alpha-amino acid + A + H2O = a 2-oxocarboxylate + AH2 + NH4(+)</text>
        <dbReference type="Rhea" id="RHEA:18125"/>
        <dbReference type="ChEBI" id="CHEBI:13193"/>
        <dbReference type="ChEBI" id="CHEBI:15377"/>
        <dbReference type="ChEBI" id="CHEBI:17499"/>
        <dbReference type="ChEBI" id="CHEBI:28938"/>
        <dbReference type="ChEBI" id="CHEBI:35179"/>
        <dbReference type="ChEBI" id="CHEBI:59871"/>
    </reaction>
</comment>
<sequence>MKILVLGSGVIGVTTAWYLAADGHEVTVVDRQGGPALETSFANAGEISPGYSTPWAAPGIPLKAIKWMFSKYPPLIINPMPEPRKIGWMWQMLMNCTPKAYAVNKGRMMRLAEYSRDCLMALRIETGIEYDARQKGTLEVFRNQKTVDGLQKDIEVLRAEGVPFEMLDAAGCVRLEPGLAASQDKIVAGLYLPGDETGDCFIFTNNLAQMAAARGVTFHNGVTINRLMHDGGKITGVETSTGVMTADAYVVAMGSYSPFIVKPLGMKLPVYPMKGYSITAPIQNYDRAPESTVMDEAHKIAITRLGDRIRVGGMAEITGFDRSLGPKRRAALDHSLTDLFGDAGDLEKATFWTGFRPMTPDGTPVVGSTSYPNLFLNTGHGTLGWTMSAGSGRVLADVISGRETAIQSDDLAFARYA</sequence>
<dbReference type="AlphaFoldDB" id="A0A1W6NZQ3"/>
<protein>
    <recommendedName>
        <fullName evidence="7">D-amino acid dehydrogenase</fullName>
        <ecNumber evidence="7">1.4.99.-</ecNumber>
    </recommendedName>
</protein>
<dbReference type="OrthoDB" id="9805337at2"/>
<feature type="domain" description="FAD dependent oxidoreductase" evidence="8">
    <location>
        <begin position="2"/>
        <end position="397"/>
    </location>
</feature>
<name>A0A1W6NZQ3_9RHOB</name>
<dbReference type="InterPro" id="IPR036188">
    <property type="entry name" value="FAD/NAD-bd_sf"/>
</dbReference>
<dbReference type="SUPFAM" id="SSF51905">
    <property type="entry name" value="FAD/NAD(P)-binding domain"/>
    <property type="match status" value="1"/>
</dbReference>
<evidence type="ECO:0000256" key="6">
    <source>
        <dbReference type="ARBA" id="ARBA00047884"/>
    </source>
</evidence>
<evidence type="ECO:0000256" key="7">
    <source>
        <dbReference type="HAMAP-Rule" id="MF_01202"/>
    </source>
</evidence>
<dbReference type="GO" id="GO:0005737">
    <property type="term" value="C:cytoplasm"/>
    <property type="evidence" value="ECO:0007669"/>
    <property type="project" value="TreeGrafter"/>
</dbReference>
<keyword evidence="10" id="KW-1185">Reference proteome</keyword>
<comment type="function">
    <text evidence="7">Oxidative deamination of D-amino acids.</text>
</comment>
<organism evidence="9 10">
    <name type="scientific">Ketogulonicigenium robustum</name>
    <dbReference type="NCBI Taxonomy" id="92947"/>
    <lineage>
        <taxon>Bacteria</taxon>
        <taxon>Pseudomonadati</taxon>
        <taxon>Pseudomonadota</taxon>
        <taxon>Alphaproteobacteria</taxon>
        <taxon>Rhodobacterales</taxon>
        <taxon>Roseobacteraceae</taxon>
        <taxon>Ketogulonicigenium</taxon>
    </lineage>
</organism>
<keyword evidence="4 7" id="KW-0274">FAD</keyword>
<comment type="similarity">
    <text evidence="2 7">Belongs to the DadA oxidoreductase family.</text>
</comment>
<dbReference type="NCBIfam" id="NF001933">
    <property type="entry name" value="PRK00711.1"/>
    <property type="match status" value="1"/>
</dbReference>
<dbReference type="InterPro" id="IPR006076">
    <property type="entry name" value="FAD-dep_OxRdtase"/>
</dbReference>
<evidence type="ECO:0000256" key="3">
    <source>
        <dbReference type="ARBA" id="ARBA00022630"/>
    </source>
</evidence>
<comment type="cofactor">
    <cofactor evidence="1 7">
        <name>FAD</name>
        <dbReference type="ChEBI" id="CHEBI:57692"/>
    </cofactor>
</comment>
<dbReference type="SUPFAM" id="SSF54373">
    <property type="entry name" value="FAD-linked reductases, C-terminal domain"/>
    <property type="match status" value="1"/>
</dbReference>
<proteinExistence type="inferred from homology"/>
<dbReference type="HAMAP" id="MF_01202">
    <property type="entry name" value="DadA"/>
    <property type="match status" value="1"/>
</dbReference>
<evidence type="ECO:0000256" key="1">
    <source>
        <dbReference type="ARBA" id="ARBA00001974"/>
    </source>
</evidence>
<evidence type="ECO:0000256" key="2">
    <source>
        <dbReference type="ARBA" id="ARBA00009410"/>
    </source>
</evidence>
<evidence type="ECO:0000259" key="8">
    <source>
        <dbReference type="Pfam" id="PF01266"/>
    </source>
</evidence>
<dbReference type="Pfam" id="PF01266">
    <property type="entry name" value="DAO"/>
    <property type="match status" value="1"/>
</dbReference>
<dbReference type="Proteomes" id="UP000242447">
    <property type="component" value="Chromosome"/>
</dbReference>
<dbReference type="STRING" id="92947.BVG79_01338"/>
<dbReference type="GO" id="GO:0005886">
    <property type="term" value="C:plasma membrane"/>
    <property type="evidence" value="ECO:0007669"/>
    <property type="project" value="TreeGrafter"/>
</dbReference>
<dbReference type="Gene3D" id="3.50.50.60">
    <property type="entry name" value="FAD/NAD(P)-binding domain"/>
    <property type="match status" value="2"/>
</dbReference>
<evidence type="ECO:0000313" key="10">
    <source>
        <dbReference type="Proteomes" id="UP000242447"/>
    </source>
</evidence>
<dbReference type="RefSeq" id="WP_085786187.1">
    <property type="nucleotide sequence ID" value="NZ_CP019937.1"/>
</dbReference>
<evidence type="ECO:0000313" key="9">
    <source>
        <dbReference type="EMBL" id="ARO14684.1"/>
    </source>
</evidence>
<reference evidence="9 10" key="1">
    <citation type="submission" date="2017-02" db="EMBL/GenBank/DDBJ databases">
        <title>Ketogulonicigenium robustum SPU B003 Genome sequencing and assembly.</title>
        <authorList>
            <person name="Li Y."/>
            <person name="Liu L."/>
            <person name="Wang C."/>
            <person name="Zhang M."/>
            <person name="Zhang T."/>
            <person name="Zhang Y."/>
        </authorList>
    </citation>
    <scope>NUCLEOTIDE SEQUENCE [LARGE SCALE GENOMIC DNA]</scope>
    <source>
        <strain evidence="9 10">SPU_B003</strain>
    </source>
</reference>
<dbReference type="PANTHER" id="PTHR13847">
    <property type="entry name" value="SARCOSINE DEHYDROGENASE-RELATED"/>
    <property type="match status" value="1"/>
</dbReference>
<dbReference type="InterPro" id="IPR023080">
    <property type="entry name" value="DadA"/>
</dbReference>
<evidence type="ECO:0000256" key="5">
    <source>
        <dbReference type="ARBA" id="ARBA00023002"/>
    </source>
</evidence>
<dbReference type="Gene3D" id="3.30.9.10">
    <property type="entry name" value="D-Amino Acid Oxidase, subunit A, domain 2"/>
    <property type="match status" value="1"/>
</dbReference>
<dbReference type="PANTHER" id="PTHR13847:SF280">
    <property type="entry name" value="D-AMINO ACID DEHYDROGENASE"/>
    <property type="match status" value="1"/>
</dbReference>
<evidence type="ECO:0000256" key="4">
    <source>
        <dbReference type="ARBA" id="ARBA00022827"/>
    </source>
</evidence>
<gene>
    <name evidence="7 9" type="primary">dadA</name>
    <name evidence="9" type="ORF">BVG79_01338</name>
</gene>
<dbReference type="KEGG" id="kro:BVG79_01338"/>